<sequence>MLGGEPYGGDRPVRAVAARRAVQGEAGRLTGALPPCPPLSGDAELLAAVAGELLAVVGDGLVVAGDEVGVVQPVVRVHGVDGGPGLAGRPGVAGQRLKGSD</sequence>
<accession>A0A918E1J5</accession>
<name>A0A918E1J5_9ACTN</name>
<proteinExistence type="predicted"/>
<organism evidence="1 2">
    <name type="scientific">Wenjunlia tyrosinilytica</name>
    <dbReference type="NCBI Taxonomy" id="1544741"/>
    <lineage>
        <taxon>Bacteria</taxon>
        <taxon>Bacillati</taxon>
        <taxon>Actinomycetota</taxon>
        <taxon>Actinomycetes</taxon>
        <taxon>Kitasatosporales</taxon>
        <taxon>Streptomycetaceae</taxon>
        <taxon>Wenjunlia</taxon>
    </lineage>
</organism>
<dbReference type="Proteomes" id="UP000641932">
    <property type="component" value="Unassembled WGS sequence"/>
</dbReference>
<comment type="caution">
    <text evidence="1">The sequence shown here is derived from an EMBL/GenBank/DDBJ whole genome shotgun (WGS) entry which is preliminary data.</text>
</comment>
<dbReference type="EMBL" id="BMMS01000056">
    <property type="protein sequence ID" value="GGP00341.1"/>
    <property type="molecule type" value="Genomic_DNA"/>
</dbReference>
<keyword evidence="2" id="KW-1185">Reference proteome</keyword>
<reference evidence="1" key="1">
    <citation type="journal article" date="2014" name="Int. J. Syst. Evol. Microbiol.">
        <title>Complete genome sequence of Corynebacterium casei LMG S-19264T (=DSM 44701T), isolated from a smear-ripened cheese.</title>
        <authorList>
            <consortium name="US DOE Joint Genome Institute (JGI-PGF)"/>
            <person name="Walter F."/>
            <person name="Albersmeier A."/>
            <person name="Kalinowski J."/>
            <person name="Ruckert C."/>
        </authorList>
    </citation>
    <scope>NUCLEOTIDE SEQUENCE</scope>
    <source>
        <strain evidence="1">CGMCC 4.7201</strain>
    </source>
</reference>
<evidence type="ECO:0000313" key="2">
    <source>
        <dbReference type="Proteomes" id="UP000641932"/>
    </source>
</evidence>
<evidence type="ECO:0000313" key="1">
    <source>
        <dbReference type="EMBL" id="GGP00341.1"/>
    </source>
</evidence>
<reference evidence="1" key="2">
    <citation type="submission" date="2020-09" db="EMBL/GenBank/DDBJ databases">
        <authorList>
            <person name="Sun Q."/>
            <person name="Zhou Y."/>
        </authorList>
    </citation>
    <scope>NUCLEOTIDE SEQUENCE</scope>
    <source>
        <strain evidence="1">CGMCC 4.7201</strain>
    </source>
</reference>
<protein>
    <submittedName>
        <fullName evidence="1">Uncharacterized protein</fullName>
    </submittedName>
</protein>
<dbReference type="AlphaFoldDB" id="A0A918E1J5"/>
<gene>
    <name evidence="1" type="ORF">GCM10012280_68890</name>
</gene>